<dbReference type="InterPro" id="IPR036390">
    <property type="entry name" value="WH_DNA-bd_sf"/>
</dbReference>
<evidence type="ECO:0000313" key="2">
    <source>
        <dbReference type="EMBL" id="RSM91656.1"/>
    </source>
</evidence>
<accession>A0A428ZU94</accession>
<comment type="caution">
    <text evidence="2">The sequence shown here is derived from an EMBL/GenBank/DDBJ whole genome shotgun (WGS) entry which is preliminary data.</text>
</comment>
<proteinExistence type="predicted"/>
<organism evidence="2 3">
    <name type="scientific">Kibdelosporangium aridum</name>
    <dbReference type="NCBI Taxonomy" id="2030"/>
    <lineage>
        <taxon>Bacteria</taxon>
        <taxon>Bacillati</taxon>
        <taxon>Actinomycetota</taxon>
        <taxon>Actinomycetes</taxon>
        <taxon>Pseudonocardiales</taxon>
        <taxon>Pseudonocardiaceae</taxon>
        <taxon>Kibdelosporangium</taxon>
    </lineage>
</organism>
<gene>
    <name evidence="2" type="ORF">DMH04_01370</name>
</gene>
<feature type="domain" description="Transcription regulator PadR N-terminal" evidence="1">
    <location>
        <begin position="7"/>
        <end position="80"/>
    </location>
</feature>
<dbReference type="RefSeq" id="WP_037260312.1">
    <property type="nucleotide sequence ID" value="NZ_QHKI01000001.1"/>
</dbReference>
<dbReference type="OrthoDB" id="3186544at2"/>
<dbReference type="SUPFAM" id="SSF46785">
    <property type="entry name" value="Winged helix' DNA-binding domain"/>
    <property type="match status" value="1"/>
</dbReference>
<evidence type="ECO:0000313" key="3">
    <source>
        <dbReference type="Proteomes" id="UP000287547"/>
    </source>
</evidence>
<dbReference type="Gene3D" id="1.10.10.10">
    <property type="entry name" value="Winged helix-like DNA-binding domain superfamily/Winged helix DNA-binding domain"/>
    <property type="match status" value="1"/>
</dbReference>
<dbReference type="EMBL" id="QHKI01000001">
    <property type="protein sequence ID" value="RSM91656.1"/>
    <property type="molecule type" value="Genomic_DNA"/>
</dbReference>
<dbReference type="InterPro" id="IPR036388">
    <property type="entry name" value="WH-like_DNA-bd_sf"/>
</dbReference>
<dbReference type="AlphaFoldDB" id="A0A428ZU94"/>
<sequence>MSLQHALLGVLEARPMSGYDLVQFFDSSTAWIWAAPQSQIYPTLRRMERAGLITGDDEPRGPKLTRTVYSVTDQGREELARWLSTPHDPSPPRDPFLVQALNFDTIDAEKAHAVLDQFIAEQEKAAAEAEAHRQRLLNKDTMLLKERLTRRDPSEHDRIARLKAHVFAGVAAVARTRAEWAREGQRLLTED</sequence>
<dbReference type="PANTHER" id="PTHR43252">
    <property type="entry name" value="TRANSCRIPTIONAL REGULATOR YQJI"/>
    <property type="match status" value="1"/>
</dbReference>
<evidence type="ECO:0000259" key="1">
    <source>
        <dbReference type="Pfam" id="PF03551"/>
    </source>
</evidence>
<protein>
    <submittedName>
        <fullName evidence="2">PadR family transcriptional regulator</fullName>
    </submittedName>
</protein>
<name>A0A428ZU94_KIBAR</name>
<dbReference type="Pfam" id="PF03551">
    <property type="entry name" value="PadR"/>
    <property type="match status" value="1"/>
</dbReference>
<dbReference type="InterPro" id="IPR005149">
    <property type="entry name" value="Tscrpt_reg_PadR_N"/>
</dbReference>
<reference evidence="2 3" key="1">
    <citation type="submission" date="2018-05" db="EMBL/GenBank/DDBJ databases">
        <title>Evolution of GPA BGCs.</title>
        <authorList>
            <person name="Waglechner N."/>
            <person name="Wright G.D."/>
        </authorList>
    </citation>
    <scope>NUCLEOTIDE SEQUENCE [LARGE SCALE GENOMIC DNA]</scope>
    <source>
        <strain evidence="2 3">A82846</strain>
    </source>
</reference>
<dbReference type="Proteomes" id="UP000287547">
    <property type="component" value="Unassembled WGS sequence"/>
</dbReference>
<dbReference type="PANTHER" id="PTHR43252:SF2">
    <property type="entry name" value="TRANSCRIPTION REGULATOR, PADR-LIKE FAMILY"/>
    <property type="match status" value="1"/>
</dbReference>